<dbReference type="EMBL" id="LAZR01027865">
    <property type="protein sequence ID" value="KKL64375.1"/>
    <property type="molecule type" value="Genomic_DNA"/>
</dbReference>
<comment type="caution">
    <text evidence="1">The sequence shown here is derived from an EMBL/GenBank/DDBJ whole genome shotgun (WGS) entry which is preliminary data.</text>
</comment>
<dbReference type="AlphaFoldDB" id="A0A0F9G493"/>
<sequence>MKMKVYSLQHKTLQSPKVIWKDLIHIKDDVIMHLVEGAVGDVIEISIGEMTEEEYENLPEFEGY</sequence>
<accession>A0A0F9G493</accession>
<proteinExistence type="predicted"/>
<evidence type="ECO:0000313" key="1">
    <source>
        <dbReference type="EMBL" id="KKL64375.1"/>
    </source>
</evidence>
<name>A0A0F9G493_9ZZZZ</name>
<organism evidence="1">
    <name type="scientific">marine sediment metagenome</name>
    <dbReference type="NCBI Taxonomy" id="412755"/>
    <lineage>
        <taxon>unclassified sequences</taxon>
        <taxon>metagenomes</taxon>
        <taxon>ecological metagenomes</taxon>
    </lineage>
</organism>
<protein>
    <submittedName>
        <fullName evidence="1">Uncharacterized protein</fullName>
    </submittedName>
</protein>
<reference evidence="1" key="1">
    <citation type="journal article" date="2015" name="Nature">
        <title>Complex archaea that bridge the gap between prokaryotes and eukaryotes.</title>
        <authorList>
            <person name="Spang A."/>
            <person name="Saw J.H."/>
            <person name="Jorgensen S.L."/>
            <person name="Zaremba-Niedzwiedzka K."/>
            <person name="Martijn J."/>
            <person name="Lind A.E."/>
            <person name="van Eijk R."/>
            <person name="Schleper C."/>
            <person name="Guy L."/>
            <person name="Ettema T.J."/>
        </authorList>
    </citation>
    <scope>NUCLEOTIDE SEQUENCE</scope>
</reference>
<gene>
    <name evidence="1" type="ORF">LCGC14_2165700</name>
</gene>